<evidence type="ECO:0000256" key="2">
    <source>
        <dbReference type="SAM" id="MobiDB-lite"/>
    </source>
</evidence>
<feature type="region of interest" description="Disordered" evidence="2">
    <location>
        <begin position="844"/>
        <end position="884"/>
    </location>
</feature>
<dbReference type="InterPro" id="IPR021041">
    <property type="entry name" value="Maj_surf_glycoprot_2_C"/>
</dbReference>
<keyword evidence="3" id="KW-0732">Signal</keyword>
<sequence>MFFSIINKIIVLGILILIVPTYGNQNTYLKARDPQVSAGITPFKDFAVKEEEIVAYILREDYKDKNKCKSKLNEYCKELKGIDSELNKVHSKVKEICENIDKKCKDMKEKVEKELEAFKEELNKIRHVISEEKCEGHQQKCILLEDTGYSDDIKKKCLKLREECYKLKREKVAVELLFRALGKGAKDSEKYSEQTVKCKEKLGKICPILSRESYELMDYCLNPTSKCIYLREKLKIICELLKKKLHENELKEKCYERLEKCYFYGPACDEKCEEDKTKCKEKNITYKAPVSDSSPVEPKPSLLTMIGLDDVYKKAEKEGIIIGKVGMDLPRMFGDHFLQDVLLVLSRYEPVRELKNKCDEALENCYDSKYMNTDFKKLCDDGNTKNAKCEELLNVNLKERCTNLKLNLYLKGLSTKYDEKADSDHLFWRELPTLFTKGECAELESECFHLEKACKNNKIDQACQNVRAACYKKGQDRMLNKFFQKELRVILGDLRFNSESLKKCQKFVVEECRKLDKKYLPKCLYPKELCYAVSNDIFLQSKELGVLLDDQRDFPLEKDCIKLKEDCEGVLKDLGLNNGKCVTLKERCEYFKVRKELKYAFLKEKSDALADNEKCMKALKDKCGKLLKGGVGGGGGGVYHVLCALPEETCKFMVSEAKNHCNIFKNNVEKHGILNKTKNLNETLVEETCVLWDPYCDQLMENCPETLKNNSNSTDKKGVCLQLKENCKPFWEKKRLEDELAYLLRGNLGDVSKCKETLGKYCTEWKAVSNEIFNALLGNCNDTTKVDVCKKLVGKVQKICSTLKTNMVKVEELENKRDEYEEAELVAKESTKAAKLLLSKPGQAVTPSAQNSSGSVPAQPPPLQDETSDTSSGTPNTQGETTKNAKLGLVKRAYVAEELPEAELKAFNATMIALELYLELKEECEPLELNCNFREDCSDSKRICRRVDMLCKLEPLEITPHHTEKTTVTMTETKTITMTETKPITMIITTATITNSIGGEVIRQCTLLRIMDTWVTNTITNTSIVTSTLMSTVTSTSMLRCQPTECTTDSNKETDKGGLEEVIPGEGMKIRVPDMIKIMLLGVIVMGMM</sequence>
<evidence type="ECO:0000256" key="3">
    <source>
        <dbReference type="SAM" id="SignalP"/>
    </source>
</evidence>
<name>Q6AHV4_PNECA</name>
<feature type="domain" description="Major surface glycoprotein 2 C-terminal" evidence="4">
    <location>
        <begin position="886"/>
        <end position="915"/>
    </location>
</feature>
<dbReference type="VEuPathDB" id="FungiDB:T552_04150"/>
<dbReference type="EMBL" id="CR716158">
    <property type="protein sequence ID" value="CAH17864.1"/>
    <property type="molecule type" value="Genomic_DNA"/>
</dbReference>
<feature type="signal peptide" evidence="3">
    <location>
        <begin position="1"/>
        <end position="23"/>
    </location>
</feature>
<feature type="compositionally biased region" description="Polar residues" evidence="2">
    <location>
        <begin position="845"/>
        <end position="856"/>
    </location>
</feature>
<proteinExistence type="predicted"/>
<dbReference type="Pfam" id="PF02349">
    <property type="entry name" value="MSG"/>
    <property type="match status" value="4"/>
</dbReference>
<organism evidence="5">
    <name type="scientific">Pneumocystis carinii</name>
    <dbReference type="NCBI Taxonomy" id="4754"/>
    <lineage>
        <taxon>Eukaryota</taxon>
        <taxon>Fungi</taxon>
        <taxon>Dikarya</taxon>
        <taxon>Ascomycota</taxon>
        <taxon>Taphrinomycotina</taxon>
        <taxon>Pneumocystomycetes</taxon>
        <taxon>Pneumocystaceae</taxon>
        <taxon>Pneumocystis</taxon>
    </lineage>
</organism>
<dbReference type="Pfam" id="PF12373">
    <property type="entry name" value="Msg2_C"/>
    <property type="match status" value="1"/>
</dbReference>
<keyword evidence="1" id="KW-0175">Coiled coil</keyword>
<evidence type="ECO:0000313" key="5">
    <source>
        <dbReference type="EMBL" id="CAH17864.1"/>
    </source>
</evidence>
<feature type="coiled-coil region" evidence="1">
    <location>
        <begin position="803"/>
        <end position="833"/>
    </location>
</feature>
<dbReference type="InterPro" id="IPR003330">
    <property type="entry name" value="MSG"/>
</dbReference>
<feature type="coiled-coil region" evidence="1">
    <location>
        <begin position="97"/>
        <end position="135"/>
    </location>
</feature>
<reference evidence="5" key="2">
    <citation type="submission" date="2004-08" db="EMBL/GenBank/DDBJ databases">
        <authorList>
            <person name="Renauld H."/>
            <person name="Keely S.P."/>
            <person name="Barrell B."/>
            <person name="Stringer J.R."/>
            <person name="Berriman M."/>
            <person name="Aslett M.A."/>
            <person name="Hall N."/>
        </authorList>
    </citation>
    <scope>NUCLEOTIDE SEQUENCE</scope>
</reference>
<accession>Q6AHV4</accession>
<evidence type="ECO:0000259" key="4">
    <source>
        <dbReference type="Pfam" id="PF12373"/>
    </source>
</evidence>
<protein>
    <submittedName>
        <fullName evidence="5">Major Surface Glycoprotein type II (MSR), putative</fullName>
    </submittedName>
</protein>
<feature type="compositionally biased region" description="Polar residues" evidence="2">
    <location>
        <begin position="869"/>
        <end position="884"/>
    </location>
</feature>
<evidence type="ECO:0000256" key="1">
    <source>
        <dbReference type="SAM" id="Coils"/>
    </source>
</evidence>
<reference evidence="5" key="1">
    <citation type="journal article" date="2004" name="Nature">
        <title>Genome duplication in the teleost fish Tetraodon nigroviridis reveals the early vertebrate proto-karyotype.</title>
        <authorList>
            <person name="Jaillon O."/>
            <person name="Aury J.-M."/>
            <person name="Brunet F."/>
            <person name="Petit J.-L."/>
            <person name="Stange-Thomann N."/>
            <person name="Mauceli E."/>
            <person name="Bouneau L."/>
            <person name="Fischer C."/>
            <person name="Ozouf-Costaz C."/>
            <person name="Bernot A."/>
            <person name="Nicaud S."/>
            <person name="Jaffe D."/>
            <person name="Fisher S."/>
            <person name="Lutfalla G."/>
            <person name="Dossat C."/>
            <person name="Segurens B."/>
            <person name="Dasilva C."/>
            <person name="Salanoubat M."/>
            <person name="Levy M."/>
            <person name="Boudet N."/>
            <person name="Castellano S."/>
            <person name="Anthouard V."/>
            <person name="Jubin C."/>
            <person name="Castelli V."/>
            <person name="Katinka M."/>
            <person name="Vacherie B."/>
            <person name="Biemont C."/>
            <person name="Skalli Z."/>
            <person name="Cattolico L."/>
            <person name="Poulain J."/>
            <person name="De Berardinis V."/>
            <person name="Cruaud C."/>
            <person name="Duprat S."/>
            <person name="Brottier P."/>
            <person name="Coutanceau J.-P."/>
            <person name="Gouzy J."/>
            <person name="Parra G."/>
            <person name="Lardier G."/>
            <person name="Chapple C."/>
            <person name="McKernan K.J."/>
            <person name="McEwan P."/>
            <person name="Bosak S."/>
            <person name="Kellis M."/>
            <person name="Volff J.-N."/>
            <person name="Guigo R."/>
            <person name="Zody M.C."/>
            <person name="Mesirov J."/>
            <person name="Lindblad-Toh K."/>
            <person name="Birren B."/>
            <person name="Nusbaum C."/>
            <person name="Kahn D."/>
            <person name="Robinson-Rechavi M."/>
            <person name="Laudet V."/>
            <person name="Schachter V."/>
            <person name="Quetier F."/>
            <person name="Saurin W."/>
            <person name="Scarpelli C."/>
            <person name="Wincker P."/>
            <person name="Lander E.S."/>
            <person name="Weissenbach J."/>
            <person name="Roest Crollius H."/>
        </authorList>
    </citation>
    <scope>NUCLEOTIDE SEQUENCE</scope>
</reference>
<gene>
    <name evidence="5" type="primary">PC18A9.02</name>
</gene>
<feature type="chain" id="PRO_5004271476" evidence="3">
    <location>
        <begin position="24"/>
        <end position="1089"/>
    </location>
</feature>
<dbReference type="AlphaFoldDB" id="Q6AHV4"/>